<proteinExistence type="predicted"/>
<dbReference type="Proteomes" id="UP001589896">
    <property type="component" value="Unassembled WGS sequence"/>
</dbReference>
<comment type="caution">
    <text evidence="1">The sequence shown here is derived from an EMBL/GenBank/DDBJ whole genome shotgun (WGS) entry which is preliminary data.</text>
</comment>
<evidence type="ECO:0008006" key="3">
    <source>
        <dbReference type="Google" id="ProtNLM"/>
    </source>
</evidence>
<evidence type="ECO:0000313" key="1">
    <source>
        <dbReference type="EMBL" id="MFC0680772.1"/>
    </source>
</evidence>
<organism evidence="1 2">
    <name type="scientific">Lysobacter korlensis</name>
    <dbReference type="NCBI Taxonomy" id="553636"/>
    <lineage>
        <taxon>Bacteria</taxon>
        <taxon>Pseudomonadati</taxon>
        <taxon>Pseudomonadota</taxon>
        <taxon>Gammaproteobacteria</taxon>
        <taxon>Lysobacterales</taxon>
        <taxon>Lysobacteraceae</taxon>
        <taxon>Lysobacter</taxon>
    </lineage>
</organism>
<protein>
    <recommendedName>
        <fullName evidence="3">Transcriptional regulator, AbiEi antitoxin, Type IV TA system</fullName>
    </recommendedName>
</protein>
<name>A0ABV6RWF8_9GAMM</name>
<evidence type="ECO:0000313" key="2">
    <source>
        <dbReference type="Proteomes" id="UP001589896"/>
    </source>
</evidence>
<keyword evidence="2" id="KW-1185">Reference proteome</keyword>
<dbReference type="EMBL" id="JBHLTG010000006">
    <property type="protein sequence ID" value="MFC0680772.1"/>
    <property type="molecule type" value="Genomic_DNA"/>
</dbReference>
<dbReference type="RefSeq" id="WP_386672810.1">
    <property type="nucleotide sequence ID" value="NZ_JBHLTG010000006.1"/>
</dbReference>
<reference evidence="1 2" key="1">
    <citation type="submission" date="2024-09" db="EMBL/GenBank/DDBJ databases">
        <authorList>
            <person name="Sun Q."/>
            <person name="Mori K."/>
        </authorList>
    </citation>
    <scope>NUCLEOTIDE SEQUENCE [LARGE SCALE GENOMIC DNA]</scope>
    <source>
        <strain evidence="1 2">KCTC 23076</strain>
    </source>
</reference>
<accession>A0ABV6RWF8</accession>
<gene>
    <name evidence="1" type="ORF">ACFFGH_23325</name>
</gene>
<sequence>MIDVAGHRRAWQDEFVRAADMRKVGHRSDLVRGVRTGSLVPVCRGIYRRAGFASEDDDDRYLALLRGTQLAARTDLVFVQMSAARIWQLPIIGQWPRTVHVTDERRDGSRSTAGLVRHNWGLPDVSVDLNGLRVTPLVKTVIDVARCAPFEVGVAMADAALHGLRTRSTGGWLRAPLPRPALEDEIARLTGARGCVRAREVVAFADARSESAGESLSRVNIRWLGFPAPVLQQEFHDRRGRMIVDFWWPQFNLVGEFDGHGKYLREEYTRGRSTADIVLAEKQREDRLRALGPRVTRWDWEVARSLPLLREHLSGAGLRTA</sequence>